<proteinExistence type="predicted"/>
<dbReference type="OrthoDB" id="3077132at2759"/>
<dbReference type="EMBL" id="JACETU010000009">
    <property type="protein sequence ID" value="KAF7421254.1"/>
    <property type="molecule type" value="Genomic_DNA"/>
</dbReference>
<dbReference type="VEuPathDB" id="FungiDB:PC9H_009995"/>
<dbReference type="GeneID" id="59379813"/>
<dbReference type="VEuPathDB" id="FungiDB:PC9H_011775"/>
<protein>
    <submittedName>
        <fullName evidence="1">Uncharacterized protein</fullName>
    </submittedName>
</protein>
<reference evidence="1" key="1">
    <citation type="submission" date="2019-07" db="EMBL/GenBank/DDBJ databases">
        <authorList>
            <person name="Palmer J.M."/>
        </authorList>
    </citation>
    <scope>NUCLEOTIDE SEQUENCE</scope>
    <source>
        <strain evidence="1">PC9</strain>
    </source>
</reference>
<dbReference type="EMBL" id="JACETU010000007">
    <property type="protein sequence ID" value="KAF7424684.1"/>
    <property type="molecule type" value="Genomic_DNA"/>
</dbReference>
<evidence type="ECO:0000313" key="1">
    <source>
        <dbReference type="EMBL" id="KAF7421254.1"/>
    </source>
</evidence>
<dbReference type="RefSeq" id="XP_036628878.1">
    <property type="nucleotide sequence ID" value="XM_036779489.1"/>
</dbReference>
<keyword evidence="3" id="KW-1185">Reference proteome</keyword>
<evidence type="ECO:0000313" key="2">
    <source>
        <dbReference type="EMBL" id="KAF7424684.1"/>
    </source>
</evidence>
<evidence type="ECO:0000313" key="3">
    <source>
        <dbReference type="Proteomes" id="UP000623687"/>
    </source>
</evidence>
<organism evidence="1 3">
    <name type="scientific">Pleurotus ostreatus</name>
    <name type="common">Oyster mushroom</name>
    <name type="synonym">White-rot fungus</name>
    <dbReference type="NCBI Taxonomy" id="5322"/>
    <lineage>
        <taxon>Eukaryota</taxon>
        <taxon>Fungi</taxon>
        <taxon>Dikarya</taxon>
        <taxon>Basidiomycota</taxon>
        <taxon>Agaricomycotina</taxon>
        <taxon>Agaricomycetes</taxon>
        <taxon>Agaricomycetidae</taxon>
        <taxon>Agaricales</taxon>
        <taxon>Pleurotineae</taxon>
        <taxon>Pleurotaceae</taxon>
        <taxon>Pleurotus</taxon>
    </lineage>
</organism>
<comment type="caution">
    <text evidence="1">The sequence shown here is derived from an EMBL/GenBank/DDBJ whole genome shotgun (WGS) entry which is preliminary data.</text>
</comment>
<name>A0A8H6ZJE8_PLEOS</name>
<dbReference type="Proteomes" id="UP000623687">
    <property type="component" value="Unassembled WGS sequence"/>
</dbReference>
<dbReference type="AlphaFoldDB" id="A0A8H6ZJE8"/>
<accession>A0A8H6ZJE8</accession>
<sequence>MAPATHELIFLTNAAASNVRGRPDRDSTWLGIPSVNVYGEVTIKKEYNASFSVVILKEGVPTATVLGATCVRTVIDIGMYEEGYYADSLFLQNPATIRISSPDGVKKVIAAGGLIQARDAQTLIVHADGILCARRKKESRSQTLRELRQLLEGAMSTLDSLETSDHEKALAKQVGESMFAAFADAAMK</sequence>
<gene>
    <name evidence="2" type="ORF">PC9H_009995</name>
    <name evidence="1" type="ORF">PC9H_011775</name>
</gene>